<keyword evidence="1" id="KW-0443">Lipid metabolism</keyword>
<evidence type="ECO:0000256" key="1">
    <source>
        <dbReference type="RuleBase" id="RU363097"/>
    </source>
</evidence>
<keyword evidence="4" id="KW-1185">Reference proteome</keyword>
<keyword evidence="1" id="KW-0444">Lipid biosynthesis</keyword>
<comment type="caution">
    <text evidence="3">The sequence shown here is derived from an EMBL/GenBank/DDBJ whole genome shotgun (WGS) entry which is preliminary data.</text>
</comment>
<protein>
    <recommendedName>
        <fullName evidence="1">Fatty acyl-CoA reductase</fullName>
        <ecNumber evidence="1">1.2.1.84</ecNumber>
    </recommendedName>
</protein>
<keyword evidence="1" id="KW-0521">NADP</keyword>
<dbReference type="PANTHER" id="PTHR11011">
    <property type="entry name" value="MALE STERILITY PROTEIN 2-RELATED"/>
    <property type="match status" value="1"/>
</dbReference>
<gene>
    <name evidence="3" type="ORF">COLO4_29416</name>
</gene>
<dbReference type="GO" id="GO:0010345">
    <property type="term" value="P:suberin biosynthetic process"/>
    <property type="evidence" value="ECO:0007669"/>
    <property type="project" value="TreeGrafter"/>
</dbReference>
<dbReference type="GO" id="GO:0080019">
    <property type="term" value="F:alcohol-forming very long-chain fatty acyl-CoA reductase activity"/>
    <property type="evidence" value="ECO:0007669"/>
    <property type="project" value="InterPro"/>
</dbReference>
<comment type="similarity">
    <text evidence="1">Belongs to the fatty acyl-CoA reductase family.</text>
</comment>
<dbReference type="Proteomes" id="UP000187203">
    <property type="component" value="Unassembled WGS sequence"/>
</dbReference>
<feature type="domain" description="Thioester reductase (TE)" evidence="2">
    <location>
        <begin position="34"/>
        <end position="119"/>
    </location>
</feature>
<dbReference type="EMBL" id="AWUE01020348">
    <property type="protein sequence ID" value="OMO68769.1"/>
    <property type="molecule type" value="Genomic_DNA"/>
</dbReference>
<dbReference type="GO" id="GO:0035336">
    <property type="term" value="P:long-chain fatty-acyl-CoA metabolic process"/>
    <property type="evidence" value="ECO:0007669"/>
    <property type="project" value="TreeGrafter"/>
</dbReference>
<evidence type="ECO:0000313" key="3">
    <source>
        <dbReference type="EMBL" id="OMO68769.1"/>
    </source>
</evidence>
<dbReference type="InterPro" id="IPR013120">
    <property type="entry name" value="FAR_NAD-bd"/>
</dbReference>
<comment type="catalytic activity">
    <reaction evidence="1">
        <text>a long-chain fatty acyl-CoA + 2 NADPH + 2 H(+) = a long-chain primary fatty alcohol + 2 NADP(+) + CoA</text>
        <dbReference type="Rhea" id="RHEA:52716"/>
        <dbReference type="ChEBI" id="CHEBI:15378"/>
        <dbReference type="ChEBI" id="CHEBI:57287"/>
        <dbReference type="ChEBI" id="CHEBI:57783"/>
        <dbReference type="ChEBI" id="CHEBI:58349"/>
        <dbReference type="ChEBI" id="CHEBI:77396"/>
        <dbReference type="ChEBI" id="CHEBI:83139"/>
        <dbReference type="EC" id="1.2.1.84"/>
    </reaction>
</comment>
<accession>A0A1R3HEJ1</accession>
<dbReference type="EC" id="1.2.1.84" evidence="1"/>
<organism evidence="3 4">
    <name type="scientific">Corchorus olitorius</name>
    <dbReference type="NCBI Taxonomy" id="93759"/>
    <lineage>
        <taxon>Eukaryota</taxon>
        <taxon>Viridiplantae</taxon>
        <taxon>Streptophyta</taxon>
        <taxon>Embryophyta</taxon>
        <taxon>Tracheophyta</taxon>
        <taxon>Spermatophyta</taxon>
        <taxon>Magnoliopsida</taxon>
        <taxon>eudicotyledons</taxon>
        <taxon>Gunneridae</taxon>
        <taxon>Pentapetalae</taxon>
        <taxon>rosids</taxon>
        <taxon>malvids</taxon>
        <taxon>Malvales</taxon>
        <taxon>Malvaceae</taxon>
        <taxon>Grewioideae</taxon>
        <taxon>Apeibeae</taxon>
        <taxon>Corchorus</taxon>
    </lineage>
</organism>
<name>A0A1R3HEJ1_9ROSI</name>
<dbReference type="PANTHER" id="PTHR11011:SF45">
    <property type="entry name" value="FATTY ACYL-COA REDUCTASE CG8306-RELATED"/>
    <property type="match status" value="1"/>
</dbReference>
<reference evidence="4" key="1">
    <citation type="submission" date="2013-09" db="EMBL/GenBank/DDBJ databases">
        <title>Corchorus olitorius genome sequencing.</title>
        <authorList>
            <person name="Alam M."/>
            <person name="Haque M.S."/>
            <person name="Islam M.S."/>
            <person name="Emdad E.M."/>
            <person name="Islam M.M."/>
            <person name="Ahmed B."/>
            <person name="Halim A."/>
            <person name="Hossen Q.M.M."/>
            <person name="Hossain M.Z."/>
            <person name="Ahmed R."/>
            <person name="Khan M.M."/>
            <person name="Islam R."/>
            <person name="Rashid M.M."/>
            <person name="Khan S.A."/>
            <person name="Rahman M.S."/>
            <person name="Alam M."/>
            <person name="Yahiya A.S."/>
            <person name="Khan M.S."/>
            <person name="Azam M.S."/>
            <person name="Haque T."/>
            <person name="Lashkar M.Z.H."/>
            <person name="Akhand A.I."/>
            <person name="Morshed G."/>
            <person name="Roy S."/>
            <person name="Uddin K.S."/>
            <person name="Rabeya T."/>
            <person name="Hossain A.S."/>
            <person name="Chowdhury A."/>
            <person name="Snigdha A.R."/>
            <person name="Mortoza M.S."/>
            <person name="Matin S.A."/>
            <person name="Hoque S.M.E."/>
            <person name="Islam M.K."/>
            <person name="Roy D.K."/>
            <person name="Haider R."/>
            <person name="Moosa M.M."/>
            <person name="Elias S.M."/>
            <person name="Hasan A.M."/>
            <person name="Jahan S."/>
            <person name="Shafiuddin M."/>
            <person name="Mahmood N."/>
            <person name="Shommy N.S."/>
        </authorList>
    </citation>
    <scope>NUCLEOTIDE SEQUENCE [LARGE SCALE GENOMIC DNA]</scope>
    <source>
        <strain evidence="4">cv. O-4</strain>
    </source>
</reference>
<dbReference type="Gene3D" id="3.40.50.720">
    <property type="entry name" value="NAD(P)-binding Rossmann-like Domain"/>
    <property type="match status" value="1"/>
</dbReference>
<dbReference type="GO" id="GO:0102965">
    <property type="term" value="F:alcohol-forming long-chain fatty acyl-CoA reductase activity"/>
    <property type="evidence" value="ECO:0007669"/>
    <property type="project" value="UniProtKB-EC"/>
</dbReference>
<dbReference type="AlphaFoldDB" id="A0A1R3HEJ1"/>
<proteinExistence type="inferred from homology"/>
<comment type="function">
    <text evidence="1">Catalyzes the reduction of fatty acyl-CoA to fatty alcohols.</text>
</comment>
<dbReference type="OrthoDB" id="429813at2759"/>
<keyword evidence="1" id="KW-0560">Oxidoreductase</keyword>
<dbReference type="Pfam" id="PF07993">
    <property type="entry name" value="NAD_binding_4"/>
    <property type="match status" value="1"/>
</dbReference>
<evidence type="ECO:0000259" key="2">
    <source>
        <dbReference type="Pfam" id="PF07993"/>
    </source>
</evidence>
<dbReference type="InterPro" id="IPR026055">
    <property type="entry name" value="FAR"/>
</dbReference>
<sequence>MEDFSAVKEKVLEARPGIEIDKSLQGKIILIIDATGFLGKAVLVEKFLRTVPNVLKAEIFKFVKEKYGEGYEAFMMSKLVPVVRNVSRSDLGMEQELANAIKKDVHIIVNSAAVTSFSPRSS</sequence>
<dbReference type="STRING" id="93759.A0A1R3HEJ1"/>
<evidence type="ECO:0000313" key="4">
    <source>
        <dbReference type="Proteomes" id="UP000187203"/>
    </source>
</evidence>